<evidence type="ECO:0000313" key="2">
    <source>
        <dbReference type="EMBL" id="PBK92703.1"/>
    </source>
</evidence>
<name>A0A2H3DWN2_ARMGA</name>
<dbReference type="InParanoid" id="A0A2H3DWN2"/>
<gene>
    <name evidence="2" type="ORF">ARMGADRAFT_170843</name>
</gene>
<accession>A0A2H3DWN2</accession>
<dbReference type="EMBL" id="KZ293658">
    <property type="protein sequence ID" value="PBK92703.1"/>
    <property type="molecule type" value="Genomic_DNA"/>
</dbReference>
<dbReference type="AlphaFoldDB" id="A0A2H3DWN2"/>
<organism evidence="2 3">
    <name type="scientific">Armillaria gallica</name>
    <name type="common">Bulbous honey fungus</name>
    <name type="synonym">Armillaria bulbosa</name>
    <dbReference type="NCBI Taxonomy" id="47427"/>
    <lineage>
        <taxon>Eukaryota</taxon>
        <taxon>Fungi</taxon>
        <taxon>Dikarya</taxon>
        <taxon>Basidiomycota</taxon>
        <taxon>Agaricomycotina</taxon>
        <taxon>Agaricomycetes</taxon>
        <taxon>Agaricomycetidae</taxon>
        <taxon>Agaricales</taxon>
        <taxon>Marasmiineae</taxon>
        <taxon>Physalacriaceae</taxon>
        <taxon>Armillaria</taxon>
    </lineage>
</organism>
<proteinExistence type="predicted"/>
<sequence>MLSTRHLALVHTNWRTLYGGMMSPPRMMWNKYDGCSSTICRSSSWCLAILTPNSPSHLQTSFIMITIQTASRTYAPHWNIFRYIEVWMIHHTIKTSTMFRACRTGKGTQTICIPLEMLRLYAAIDSVQAGSDEARHSALCLKATMRLTIQHEFSHYIVTNIHKLQNTPPRKSLTWATDDIYDTAVFEIQGGDGPLDSGFLTEIRLTRGRTELVRTQGLQLGRVVPLKVVERHLWELNPHLRKSTSTPLPVQPENNQVNQEDLESDSEADPAHDNIEPDSETDSNHVC</sequence>
<protein>
    <submittedName>
        <fullName evidence="2">Uncharacterized protein</fullName>
    </submittedName>
</protein>
<evidence type="ECO:0000313" key="3">
    <source>
        <dbReference type="Proteomes" id="UP000217790"/>
    </source>
</evidence>
<dbReference type="OrthoDB" id="2891596at2759"/>
<keyword evidence="3" id="KW-1185">Reference proteome</keyword>
<feature type="compositionally biased region" description="Polar residues" evidence="1">
    <location>
        <begin position="243"/>
        <end position="259"/>
    </location>
</feature>
<dbReference type="Proteomes" id="UP000217790">
    <property type="component" value="Unassembled WGS sequence"/>
</dbReference>
<feature type="region of interest" description="Disordered" evidence="1">
    <location>
        <begin position="241"/>
        <end position="287"/>
    </location>
</feature>
<reference evidence="3" key="1">
    <citation type="journal article" date="2017" name="Nat. Ecol. Evol.">
        <title>Genome expansion and lineage-specific genetic innovations in the forest pathogenic fungi Armillaria.</title>
        <authorList>
            <person name="Sipos G."/>
            <person name="Prasanna A.N."/>
            <person name="Walter M.C."/>
            <person name="O'Connor E."/>
            <person name="Balint B."/>
            <person name="Krizsan K."/>
            <person name="Kiss B."/>
            <person name="Hess J."/>
            <person name="Varga T."/>
            <person name="Slot J."/>
            <person name="Riley R."/>
            <person name="Boka B."/>
            <person name="Rigling D."/>
            <person name="Barry K."/>
            <person name="Lee J."/>
            <person name="Mihaltcheva S."/>
            <person name="LaButti K."/>
            <person name="Lipzen A."/>
            <person name="Waldron R."/>
            <person name="Moloney N.M."/>
            <person name="Sperisen C."/>
            <person name="Kredics L."/>
            <person name="Vagvoelgyi C."/>
            <person name="Patrignani A."/>
            <person name="Fitzpatrick D."/>
            <person name="Nagy I."/>
            <person name="Doyle S."/>
            <person name="Anderson J.B."/>
            <person name="Grigoriev I.V."/>
            <person name="Gueldener U."/>
            <person name="Muensterkoetter M."/>
            <person name="Nagy L.G."/>
        </authorList>
    </citation>
    <scope>NUCLEOTIDE SEQUENCE [LARGE SCALE GENOMIC DNA]</scope>
    <source>
        <strain evidence="3">Ar21-2</strain>
    </source>
</reference>
<evidence type="ECO:0000256" key="1">
    <source>
        <dbReference type="SAM" id="MobiDB-lite"/>
    </source>
</evidence>